<dbReference type="PRINTS" id="PR01078">
    <property type="entry name" value="AMINACHANNEL"/>
</dbReference>
<keyword evidence="2 11" id="KW-0813">Transport</keyword>
<evidence type="ECO:0000256" key="8">
    <source>
        <dbReference type="ARBA" id="ARBA00023136"/>
    </source>
</evidence>
<evidence type="ECO:0000256" key="1">
    <source>
        <dbReference type="ARBA" id="ARBA00004141"/>
    </source>
</evidence>
<feature type="transmembrane region" description="Helical" evidence="12">
    <location>
        <begin position="462"/>
        <end position="482"/>
    </location>
</feature>
<keyword evidence="10 11" id="KW-0407">Ion channel</keyword>
<evidence type="ECO:0000313" key="15">
    <source>
        <dbReference type="Proteomes" id="UP000663889"/>
    </source>
</evidence>
<evidence type="ECO:0000256" key="11">
    <source>
        <dbReference type="RuleBase" id="RU000679"/>
    </source>
</evidence>
<keyword evidence="6" id="KW-0915">Sodium</keyword>
<keyword evidence="7 11" id="KW-0406">Ion transport</keyword>
<dbReference type="GO" id="GO:0005886">
    <property type="term" value="C:plasma membrane"/>
    <property type="evidence" value="ECO:0007669"/>
    <property type="project" value="TreeGrafter"/>
</dbReference>
<evidence type="ECO:0000256" key="4">
    <source>
        <dbReference type="ARBA" id="ARBA00022692"/>
    </source>
</evidence>
<evidence type="ECO:0000256" key="5">
    <source>
        <dbReference type="ARBA" id="ARBA00022989"/>
    </source>
</evidence>
<accession>A0A815UNI2</accession>
<protein>
    <submittedName>
        <fullName evidence="13">Uncharacterized protein</fullName>
    </submittedName>
</protein>
<evidence type="ECO:0000256" key="6">
    <source>
        <dbReference type="ARBA" id="ARBA00023053"/>
    </source>
</evidence>
<dbReference type="EMBL" id="CAJOBE010003860">
    <property type="protein sequence ID" value="CAF3904521.1"/>
    <property type="molecule type" value="Genomic_DNA"/>
</dbReference>
<dbReference type="AlphaFoldDB" id="A0A815UNI2"/>
<reference evidence="13" key="1">
    <citation type="submission" date="2021-02" db="EMBL/GenBank/DDBJ databases">
        <authorList>
            <person name="Nowell W R."/>
        </authorList>
    </citation>
    <scope>NUCLEOTIDE SEQUENCE</scope>
</reference>
<feature type="transmembrane region" description="Helical" evidence="12">
    <location>
        <begin position="44"/>
        <end position="69"/>
    </location>
</feature>
<keyword evidence="5 12" id="KW-1133">Transmembrane helix</keyword>
<dbReference type="EMBL" id="CAJNOU010007269">
    <property type="protein sequence ID" value="CAF1521864.1"/>
    <property type="molecule type" value="Genomic_DNA"/>
</dbReference>
<gene>
    <name evidence="14" type="ORF">FNK824_LOCUS20758</name>
    <name evidence="13" type="ORF">SEV965_LOCUS37067</name>
</gene>
<evidence type="ECO:0000256" key="10">
    <source>
        <dbReference type="ARBA" id="ARBA00023303"/>
    </source>
</evidence>
<evidence type="ECO:0000313" key="14">
    <source>
        <dbReference type="EMBL" id="CAF3904521.1"/>
    </source>
</evidence>
<evidence type="ECO:0000313" key="13">
    <source>
        <dbReference type="EMBL" id="CAF1521864.1"/>
    </source>
</evidence>
<evidence type="ECO:0000256" key="7">
    <source>
        <dbReference type="ARBA" id="ARBA00023065"/>
    </source>
</evidence>
<comment type="similarity">
    <text evidence="11">Belongs to the amiloride-sensitive sodium channel (TC 1.A.6) family.</text>
</comment>
<dbReference type="PANTHER" id="PTHR11690">
    <property type="entry name" value="AMILORIDE-SENSITIVE SODIUM CHANNEL-RELATED"/>
    <property type="match status" value="1"/>
</dbReference>
<keyword evidence="9 11" id="KW-0739">Sodium transport</keyword>
<dbReference type="PANTHER" id="PTHR11690:SF227">
    <property type="entry name" value="AMILORIDE-SENSITIVE SODIUM CHANNEL"/>
    <property type="match status" value="1"/>
</dbReference>
<sequence length="493" mass="56291">MDAEVLKADPKARGTRSIIREFSLNTSTHGIPGIARSRSIQNRIFWCISTLIFTGVMIFFITQSIRAYFEYPSQTSVSIAVEWPQAFPAVTICNYSLLRYDRFIGSFLNYTNTLNLTNTTDTTNFTFAQSLYINDFLVYKLNQGESLNDLFFPLESMMMDCVYNKISCYATNFTSFISSAYGLCYTFNAKLKDSFNTRVRNSSENGGTGVLQTHFYVHQHQYVPYLSYATEMVALVHDNVQFPYIEMAGMYLAPGRHHKFSYSKKMNIFLPAPCTTCNDKPNMGMQIMFDQYKGADYAYTQFQCYTVCLQAYIYQKCGCGHPFRWAIRSVVLPGTDKAINISFCDIKNPCYIEAAAELMNTRSIWTTYCPDCTEECSTSDFLIKSSSLLAPPQFLMNDIKRFVESSKIPLTANWSTSWVSEIQSNYVSLEVVYETSRTEIYTEEATLSPVDVLSNVGGQTGLWIGISFLSLIEIAEVIYRLIRHQCYKLRKTL</sequence>
<evidence type="ECO:0000256" key="9">
    <source>
        <dbReference type="ARBA" id="ARBA00023201"/>
    </source>
</evidence>
<comment type="caution">
    <text evidence="13">The sequence shown here is derived from an EMBL/GenBank/DDBJ whole genome shotgun (WGS) entry which is preliminary data.</text>
</comment>
<keyword evidence="3 11" id="KW-0894">Sodium channel</keyword>
<comment type="subcellular location">
    <subcellularLocation>
        <location evidence="1">Membrane</location>
        <topology evidence="1">Multi-pass membrane protein</topology>
    </subcellularLocation>
</comment>
<keyword evidence="4 11" id="KW-0812">Transmembrane</keyword>
<evidence type="ECO:0000256" key="2">
    <source>
        <dbReference type="ARBA" id="ARBA00022448"/>
    </source>
</evidence>
<dbReference type="Gene3D" id="1.10.287.770">
    <property type="entry name" value="YojJ-like"/>
    <property type="match status" value="1"/>
</dbReference>
<dbReference type="Pfam" id="PF00858">
    <property type="entry name" value="ASC"/>
    <property type="match status" value="1"/>
</dbReference>
<dbReference type="Gene3D" id="2.60.470.10">
    <property type="entry name" value="Acid-sensing ion channels like domains"/>
    <property type="match status" value="1"/>
</dbReference>
<dbReference type="GO" id="GO:0015280">
    <property type="term" value="F:ligand-gated sodium channel activity"/>
    <property type="evidence" value="ECO:0007669"/>
    <property type="project" value="TreeGrafter"/>
</dbReference>
<evidence type="ECO:0000256" key="12">
    <source>
        <dbReference type="SAM" id="Phobius"/>
    </source>
</evidence>
<name>A0A815UNI2_9BILA</name>
<keyword evidence="8 12" id="KW-0472">Membrane</keyword>
<evidence type="ECO:0000256" key="3">
    <source>
        <dbReference type="ARBA" id="ARBA00022461"/>
    </source>
</evidence>
<organism evidence="13 15">
    <name type="scientific">Rotaria sordida</name>
    <dbReference type="NCBI Taxonomy" id="392033"/>
    <lineage>
        <taxon>Eukaryota</taxon>
        <taxon>Metazoa</taxon>
        <taxon>Spiralia</taxon>
        <taxon>Gnathifera</taxon>
        <taxon>Rotifera</taxon>
        <taxon>Eurotatoria</taxon>
        <taxon>Bdelloidea</taxon>
        <taxon>Philodinida</taxon>
        <taxon>Philodinidae</taxon>
        <taxon>Rotaria</taxon>
    </lineage>
</organism>
<dbReference type="Proteomes" id="UP000663889">
    <property type="component" value="Unassembled WGS sequence"/>
</dbReference>
<dbReference type="Proteomes" id="UP000663874">
    <property type="component" value="Unassembled WGS sequence"/>
</dbReference>
<proteinExistence type="inferred from homology"/>
<dbReference type="InterPro" id="IPR001873">
    <property type="entry name" value="ENaC"/>
</dbReference>